<organism evidence="1 2">
    <name type="scientific">Neisseria meningitidis</name>
    <dbReference type="NCBI Taxonomy" id="487"/>
    <lineage>
        <taxon>Bacteria</taxon>
        <taxon>Pseudomonadati</taxon>
        <taxon>Pseudomonadota</taxon>
        <taxon>Betaproteobacteria</taxon>
        <taxon>Neisseriales</taxon>
        <taxon>Neisseriaceae</taxon>
        <taxon>Neisseria</taxon>
    </lineage>
</organism>
<protein>
    <submittedName>
        <fullName evidence="1">Uncharacterized protein</fullName>
    </submittedName>
</protein>
<dbReference type="Proteomes" id="UP000283666">
    <property type="component" value="Unassembled WGS sequence"/>
</dbReference>
<name>A0A1V3SQ76_NEIME</name>
<reference evidence="1 2" key="1">
    <citation type="submission" date="2017-09" db="EMBL/GenBank/DDBJ databases">
        <title>Phenotypic and genotypic characterization of Colombian isolates of Neisseria meningitidis recovered from invasive disease.</title>
        <authorList>
            <person name="Duarte C."/>
            <person name="Gabastou J.M."/>
            <person name="Moreno J."/>
        </authorList>
    </citation>
    <scope>NUCLEOTIDE SEQUENCE [LARGE SCALE GENOMIC DNA]</scope>
    <source>
        <strain evidence="1 2">INS-Nm1012</strain>
    </source>
</reference>
<comment type="caution">
    <text evidence="1">The sequence shown here is derived from an EMBL/GenBank/DDBJ whole genome shotgun (WGS) entry which is preliminary data.</text>
</comment>
<sequence>MFLINLFHQFYSPYFVIPAQAGIQFARFQLFLINSCSIGFPDSRLRGNDGGKVFVASDNTVAFKF</sequence>
<evidence type="ECO:0000313" key="2">
    <source>
        <dbReference type="Proteomes" id="UP000283666"/>
    </source>
</evidence>
<gene>
    <name evidence="1" type="ORF">COH52_08355</name>
</gene>
<proteinExistence type="predicted"/>
<dbReference type="AlphaFoldDB" id="A0A1V3SQ76"/>
<evidence type="ECO:0000313" key="1">
    <source>
        <dbReference type="EMBL" id="RQK77593.1"/>
    </source>
</evidence>
<dbReference type="EMBL" id="NWZY01000022">
    <property type="protein sequence ID" value="RQK77593.1"/>
    <property type="molecule type" value="Genomic_DNA"/>
</dbReference>
<accession>A0A1V3SQ76</accession>